<dbReference type="InterPro" id="IPR010285">
    <property type="entry name" value="DNA_helicase_pif1-like_DEAD"/>
</dbReference>
<dbReference type="SMART" id="SM00028">
    <property type="entry name" value="TPR"/>
    <property type="match status" value="5"/>
</dbReference>
<dbReference type="Gene3D" id="1.25.40.10">
    <property type="entry name" value="Tetratricopeptide repeat domain"/>
    <property type="match status" value="2"/>
</dbReference>
<evidence type="ECO:0000259" key="2">
    <source>
        <dbReference type="SMART" id="SM00382"/>
    </source>
</evidence>
<keyword evidence="4" id="KW-1185">Reference proteome</keyword>
<dbReference type="Proteomes" id="UP000249239">
    <property type="component" value="Unassembled WGS sequence"/>
</dbReference>
<dbReference type="InterPro" id="IPR003593">
    <property type="entry name" value="AAA+_ATPase"/>
</dbReference>
<name>A0A2W7MZ19_9BACT</name>
<dbReference type="SUPFAM" id="SSF48452">
    <property type="entry name" value="TPR-like"/>
    <property type="match status" value="1"/>
</dbReference>
<keyword evidence="1" id="KW-0802">TPR repeat</keyword>
<dbReference type="InterPro" id="IPR051055">
    <property type="entry name" value="PIF1_helicase"/>
</dbReference>
<dbReference type="PANTHER" id="PTHR47642:SF7">
    <property type="entry name" value="ATP-DEPENDENT DNA HELICASE PIF1"/>
    <property type="match status" value="1"/>
</dbReference>
<dbReference type="InterPro" id="IPR019734">
    <property type="entry name" value="TPR_rpt"/>
</dbReference>
<sequence length="670" mass="76922">MAKLLDTIDTDNAEFQDAYSLIQYTNSSVFLTGRAGTGKSTFLKYICQTTHKKYVVVAPTGIAAINAGGVTIHSFFKAPFRPIPPDDADYSIQNRRIFDVLKFRKEHVKLIEQTELLIIDEVSMVRADLLDFIDRVLRAYTKNHHHPFGGKQVLMVGDAFQLEPVTKREDWDILKRFYHSPYFFSARVFQQIPLVQIELRKVYRQSDANFVNLLDKIRVKAAVSADIQAVNSRYVPSFRVPDNDFFITLATRRNTVDYINENKLAELPGEAALFDGHVEGDFPESSLPTLKRLELKPNAQVMFIKNDMERRWYNGSLGIIEEIVENTIFVRLENGIVHEVNRDIWRNIRYKYDEKNKRIIEEELGSFTQFPLRLAWAITVHKSQGLTFDKVLLDFSGGAFAGGQLYVALSRCRSLEGIVLKTPVRQSDMIVSNEVVQFARQANNKQLIQAQLNSARADNLYRQADEAFAADRFQQAVAHLAEAIGLRNDLDKPAVQRLLAIRLSRIIDQQNHIRHLQELLAQQRRHTEEFAREYFLMANECVLKYKDRRAAIANLDKALKLQPDMVDALRRRADLRVETKDYEMAEADYSALLKLKPKSFKALYHRGRTRLLLMNYTGAYNDLLAATRIKPEHADALYYLGNACSKLGETDKANDYWNMASQLGHDGEDD</sequence>
<proteinExistence type="predicted"/>
<evidence type="ECO:0000313" key="3">
    <source>
        <dbReference type="EMBL" id="PZX13060.1"/>
    </source>
</evidence>
<comment type="caution">
    <text evidence="3">The sequence shown here is derived from an EMBL/GenBank/DDBJ whole genome shotgun (WGS) entry which is preliminary data.</text>
</comment>
<feature type="repeat" description="TPR" evidence="1">
    <location>
        <begin position="566"/>
        <end position="599"/>
    </location>
</feature>
<dbReference type="GO" id="GO:0003678">
    <property type="term" value="F:DNA helicase activity"/>
    <property type="evidence" value="ECO:0007669"/>
    <property type="project" value="InterPro"/>
</dbReference>
<dbReference type="PANTHER" id="PTHR47642">
    <property type="entry name" value="ATP-DEPENDENT DNA HELICASE"/>
    <property type="match status" value="1"/>
</dbReference>
<feature type="domain" description="AAA+ ATPase" evidence="2">
    <location>
        <begin position="25"/>
        <end position="177"/>
    </location>
</feature>
<gene>
    <name evidence="3" type="ORF">LX69_02720</name>
</gene>
<organism evidence="3 4">
    <name type="scientific">Breznakibacter xylanolyticus</name>
    <dbReference type="NCBI Taxonomy" id="990"/>
    <lineage>
        <taxon>Bacteria</taxon>
        <taxon>Pseudomonadati</taxon>
        <taxon>Bacteroidota</taxon>
        <taxon>Bacteroidia</taxon>
        <taxon>Marinilabiliales</taxon>
        <taxon>Marinilabiliaceae</taxon>
        <taxon>Breznakibacter</taxon>
    </lineage>
</organism>
<reference evidence="3 4" key="1">
    <citation type="submission" date="2018-06" db="EMBL/GenBank/DDBJ databases">
        <title>Genomic Encyclopedia of Archaeal and Bacterial Type Strains, Phase II (KMG-II): from individual species to whole genera.</title>
        <authorList>
            <person name="Goeker M."/>
        </authorList>
    </citation>
    <scope>NUCLEOTIDE SEQUENCE [LARGE SCALE GENOMIC DNA]</scope>
    <source>
        <strain evidence="3 4">DSM 6779</strain>
    </source>
</reference>
<protein>
    <submittedName>
        <fullName evidence="3">Tetratricopeptide repeat protein</fullName>
    </submittedName>
</protein>
<accession>A0A2W7MZ19</accession>
<dbReference type="FunFam" id="3.40.50.300:FF:001498">
    <property type="entry name" value="ATP-dependent DNA helicase"/>
    <property type="match status" value="1"/>
</dbReference>
<evidence type="ECO:0000313" key="4">
    <source>
        <dbReference type="Proteomes" id="UP000249239"/>
    </source>
</evidence>
<dbReference type="PROSITE" id="PS50005">
    <property type="entry name" value="TPR"/>
    <property type="match status" value="1"/>
</dbReference>
<dbReference type="GO" id="GO:0000723">
    <property type="term" value="P:telomere maintenance"/>
    <property type="evidence" value="ECO:0007669"/>
    <property type="project" value="InterPro"/>
</dbReference>
<dbReference type="OrthoDB" id="9763659at2"/>
<dbReference type="RefSeq" id="WP_111446552.1">
    <property type="nucleotide sequence ID" value="NZ_QKZK01000027.1"/>
</dbReference>
<dbReference type="Pfam" id="PF05970">
    <property type="entry name" value="PIF1"/>
    <property type="match status" value="1"/>
</dbReference>
<dbReference type="InterPro" id="IPR027417">
    <property type="entry name" value="P-loop_NTPase"/>
</dbReference>
<dbReference type="GO" id="GO:0006281">
    <property type="term" value="P:DNA repair"/>
    <property type="evidence" value="ECO:0007669"/>
    <property type="project" value="InterPro"/>
</dbReference>
<dbReference type="AlphaFoldDB" id="A0A2W7MZ19"/>
<dbReference type="CDD" id="cd18809">
    <property type="entry name" value="SF1_C_RecD"/>
    <property type="match status" value="1"/>
</dbReference>
<evidence type="ECO:0000256" key="1">
    <source>
        <dbReference type="PROSITE-ProRule" id="PRU00339"/>
    </source>
</evidence>
<dbReference type="SUPFAM" id="SSF52540">
    <property type="entry name" value="P-loop containing nucleoside triphosphate hydrolases"/>
    <property type="match status" value="2"/>
</dbReference>
<dbReference type="Pfam" id="PF13432">
    <property type="entry name" value="TPR_16"/>
    <property type="match status" value="1"/>
</dbReference>
<dbReference type="SMART" id="SM00382">
    <property type="entry name" value="AAA"/>
    <property type="match status" value="1"/>
</dbReference>
<dbReference type="EMBL" id="QKZK01000027">
    <property type="protein sequence ID" value="PZX13060.1"/>
    <property type="molecule type" value="Genomic_DNA"/>
</dbReference>
<dbReference type="InterPro" id="IPR011990">
    <property type="entry name" value="TPR-like_helical_dom_sf"/>
</dbReference>
<dbReference type="Gene3D" id="3.40.50.300">
    <property type="entry name" value="P-loop containing nucleotide triphosphate hydrolases"/>
    <property type="match status" value="2"/>
</dbReference>